<sequence>MSNERNCHGNSNWKCCPEKGYKICQSGSHIDGNFIRVFVPDTPYYDEEGKLKLITYLHGFALCKPEFYEAHLEELARKGYYIFFPDFQKSDYPDELEKKKVYKYQSPTYHLSFWVSQLIKSITNQEKLDERFFNSAEKKSAQIPQITGKLKQPEKSSYFRVSLGLVIFY</sequence>
<protein>
    <recommendedName>
        <fullName evidence="3">Alpha/beta hydrolase</fullName>
    </recommendedName>
</protein>
<evidence type="ECO:0000313" key="2">
    <source>
        <dbReference type="Proteomes" id="UP000683511"/>
    </source>
</evidence>
<keyword evidence="2" id="KW-1185">Reference proteome</keyword>
<accession>A0A975Y4L4</accession>
<dbReference type="EMBL" id="CP021056">
    <property type="protein sequence ID" value="QXE23292.1"/>
    <property type="molecule type" value="Genomic_DNA"/>
</dbReference>
<dbReference type="AlphaFoldDB" id="A0A975Y4L4"/>
<evidence type="ECO:0008006" key="3">
    <source>
        <dbReference type="Google" id="ProtNLM"/>
    </source>
</evidence>
<dbReference type="RefSeq" id="WP_217312880.1">
    <property type="nucleotide sequence ID" value="NZ_CP021056.1"/>
</dbReference>
<name>A0A975Y4L4_9NOST</name>
<dbReference type="KEGG" id="rsin:B6N60_01982"/>
<gene>
    <name evidence="1" type="ORF">B6N60_01982</name>
</gene>
<dbReference type="Proteomes" id="UP000683511">
    <property type="component" value="Chromosome"/>
</dbReference>
<evidence type="ECO:0000313" key="1">
    <source>
        <dbReference type="EMBL" id="QXE23292.1"/>
    </source>
</evidence>
<organism evidence="1 2">
    <name type="scientific">Richelia sinica FACHB-800</name>
    <dbReference type="NCBI Taxonomy" id="1357546"/>
    <lineage>
        <taxon>Bacteria</taxon>
        <taxon>Bacillati</taxon>
        <taxon>Cyanobacteriota</taxon>
        <taxon>Cyanophyceae</taxon>
        <taxon>Nostocales</taxon>
        <taxon>Nostocaceae</taxon>
        <taxon>Richelia</taxon>
    </lineage>
</organism>
<proteinExistence type="predicted"/>
<reference evidence="1" key="1">
    <citation type="submission" date="2017-04" db="EMBL/GenBank/DDBJ databases">
        <title>Genome deletions in a multicellular cyanobacterial endosymbiont for morphological adaptation in marine diatoms.</title>
        <authorList>
            <person name="Wang Y."/>
            <person name="Gao H."/>
            <person name="Li R."/>
            <person name="Xu X."/>
        </authorList>
    </citation>
    <scope>NUCLEOTIDE SEQUENCE</scope>
    <source>
        <strain evidence="1">FACHB 800</strain>
    </source>
</reference>